<name>A0A166STP7_9AGAM</name>
<dbReference type="EMBL" id="KV417496">
    <property type="protein sequence ID" value="KZP29814.1"/>
    <property type="molecule type" value="Genomic_DNA"/>
</dbReference>
<organism evidence="1 2">
    <name type="scientific">Athelia psychrophila</name>
    <dbReference type="NCBI Taxonomy" id="1759441"/>
    <lineage>
        <taxon>Eukaryota</taxon>
        <taxon>Fungi</taxon>
        <taxon>Dikarya</taxon>
        <taxon>Basidiomycota</taxon>
        <taxon>Agaricomycotina</taxon>
        <taxon>Agaricomycetes</taxon>
        <taxon>Agaricomycetidae</taxon>
        <taxon>Atheliales</taxon>
        <taxon>Atheliaceae</taxon>
        <taxon>Athelia</taxon>
    </lineage>
</organism>
<gene>
    <name evidence="1" type="ORF">FIBSPDRAFT_158935</name>
</gene>
<dbReference type="AlphaFoldDB" id="A0A166STP7"/>
<reference evidence="1 2" key="1">
    <citation type="journal article" date="2016" name="Mol. Biol. Evol.">
        <title>Comparative Genomics of Early-Diverging Mushroom-Forming Fungi Provides Insights into the Origins of Lignocellulose Decay Capabilities.</title>
        <authorList>
            <person name="Nagy L.G."/>
            <person name="Riley R."/>
            <person name="Tritt A."/>
            <person name="Adam C."/>
            <person name="Daum C."/>
            <person name="Floudas D."/>
            <person name="Sun H."/>
            <person name="Yadav J.S."/>
            <person name="Pangilinan J."/>
            <person name="Larsson K.H."/>
            <person name="Matsuura K."/>
            <person name="Barry K."/>
            <person name="Labutti K."/>
            <person name="Kuo R."/>
            <person name="Ohm R.A."/>
            <person name="Bhattacharya S.S."/>
            <person name="Shirouzu T."/>
            <person name="Yoshinaga Y."/>
            <person name="Martin F.M."/>
            <person name="Grigoriev I.V."/>
            <person name="Hibbett D.S."/>
        </authorList>
    </citation>
    <scope>NUCLEOTIDE SEQUENCE [LARGE SCALE GENOMIC DNA]</scope>
    <source>
        <strain evidence="1 2">CBS 109695</strain>
    </source>
</reference>
<keyword evidence="2" id="KW-1185">Reference proteome</keyword>
<evidence type="ECO:0000313" key="1">
    <source>
        <dbReference type="EMBL" id="KZP29814.1"/>
    </source>
</evidence>
<sequence length="58" mass="6560">MLHPTPNLFQVRVTARPSSPTPNTAALVRTLSHVPPRAHQNPIYAWRNHTHPLGFSDR</sequence>
<proteinExistence type="predicted"/>
<dbReference type="Proteomes" id="UP000076532">
    <property type="component" value="Unassembled WGS sequence"/>
</dbReference>
<accession>A0A166STP7</accession>
<protein>
    <submittedName>
        <fullName evidence="1">Uncharacterized protein</fullName>
    </submittedName>
</protein>
<evidence type="ECO:0000313" key="2">
    <source>
        <dbReference type="Proteomes" id="UP000076532"/>
    </source>
</evidence>